<organism evidence="12 13">
    <name type="scientific">Salipaludibacillus aurantiacus</name>
    <dbReference type="NCBI Taxonomy" id="1601833"/>
    <lineage>
        <taxon>Bacteria</taxon>
        <taxon>Bacillati</taxon>
        <taxon>Bacillota</taxon>
        <taxon>Bacilli</taxon>
        <taxon>Bacillales</taxon>
        <taxon>Bacillaceae</taxon>
    </lineage>
</organism>
<dbReference type="SUPFAM" id="SSF64518">
    <property type="entry name" value="Phase 1 flagellin"/>
    <property type="match status" value="1"/>
</dbReference>
<dbReference type="Pfam" id="PF22638">
    <property type="entry name" value="FlgK_D1"/>
    <property type="match status" value="1"/>
</dbReference>
<dbReference type="OrthoDB" id="9802553at2"/>
<comment type="subcellular location">
    <subcellularLocation>
        <location evidence="1 7">Bacterial flagellum</location>
    </subcellularLocation>
    <subcellularLocation>
        <location evidence="2 7">Secreted</location>
    </subcellularLocation>
</comment>
<keyword evidence="8" id="KW-0175">Coiled coil</keyword>
<dbReference type="GO" id="GO:0005198">
    <property type="term" value="F:structural molecule activity"/>
    <property type="evidence" value="ECO:0007669"/>
    <property type="project" value="UniProtKB-UniRule"/>
</dbReference>
<dbReference type="GO" id="GO:0009424">
    <property type="term" value="C:bacterial-type flagellum hook"/>
    <property type="evidence" value="ECO:0007669"/>
    <property type="project" value="UniProtKB-UniRule"/>
</dbReference>
<dbReference type="Proteomes" id="UP000198571">
    <property type="component" value="Unassembled WGS sequence"/>
</dbReference>
<keyword evidence="5 7" id="KW-0964">Secreted</keyword>
<evidence type="ECO:0000259" key="11">
    <source>
        <dbReference type="Pfam" id="PF22638"/>
    </source>
</evidence>
<dbReference type="RefSeq" id="WP_093054364.1">
    <property type="nucleotide sequence ID" value="NZ_FOGT01000015.1"/>
</dbReference>
<reference evidence="13" key="1">
    <citation type="submission" date="2016-10" db="EMBL/GenBank/DDBJ databases">
        <authorList>
            <person name="Varghese N."/>
            <person name="Submissions S."/>
        </authorList>
    </citation>
    <scope>NUCLEOTIDE SEQUENCE [LARGE SCALE GENOMIC DNA]</scope>
    <source>
        <strain evidence="13">S9</strain>
    </source>
</reference>
<evidence type="ECO:0000259" key="9">
    <source>
        <dbReference type="Pfam" id="PF00460"/>
    </source>
</evidence>
<evidence type="ECO:0000256" key="7">
    <source>
        <dbReference type="RuleBase" id="RU362065"/>
    </source>
</evidence>
<feature type="domain" description="Flagellar basal-body/hook protein C-terminal" evidence="10">
    <location>
        <begin position="500"/>
        <end position="537"/>
    </location>
</feature>
<feature type="coiled-coil region" evidence="8">
    <location>
        <begin position="166"/>
        <end position="193"/>
    </location>
</feature>
<dbReference type="PANTHER" id="PTHR30033:SF1">
    <property type="entry name" value="FLAGELLAR HOOK-ASSOCIATED PROTEIN 1"/>
    <property type="match status" value="1"/>
</dbReference>
<dbReference type="Pfam" id="PF06429">
    <property type="entry name" value="Flg_bbr_C"/>
    <property type="match status" value="1"/>
</dbReference>
<dbReference type="EMBL" id="FOGT01000015">
    <property type="protein sequence ID" value="SES30248.1"/>
    <property type="molecule type" value="Genomic_DNA"/>
</dbReference>
<dbReference type="InterPro" id="IPR010930">
    <property type="entry name" value="Flg_bb/hook_C_dom"/>
</dbReference>
<dbReference type="PANTHER" id="PTHR30033">
    <property type="entry name" value="FLAGELLAR HOOK-ASSOCIATED PROTEIN 1"/>
    <property type="match status" value="1"/>
</dbReference>
<keyword evidence="6 7" id="KW-0975">Bacterial flagellum</keyword>
<keyword evidence="12" id="KW-0966">Cell projection</keyword>
<dbReference type="STRING" id="1601833.SAMN05518684_11534"/>
<dbReference type="NCBIfam" id="TIGR02492">
    <property type="entry name" value="flgK_ends"/>
    <property type="match status" value="1"/>
</dbReference>
<keyword evidence="12" id="KW-0969">Cilium</keyword>
<dbReference type="AlphaFoldDB" id="A0A1H9W8M9"/>
<feature type="domain" description="Flagellar hook-associated protein FlgK helical" evidence="11">
    <location>
        <begin position="102"/>
        <end position="361"/>
    </location>
</feature>
<evidence type="ECO:0000256" key="4">
    <source>
        <dbReference type="ARBA" id="ARBA00016244"/>
    </source>
</evidence>
<evidence type="ECO:0000313" key="12">
    <source>
        <dbReference type="EMBL" id="SES30248.1"/>
    </source>
</evidence>
<comment type="similarity">
    <text evidence="3 7">Belongs to the flagella basal body rod proteins family.</text>
</comment>
<dbReference type="GO" id="GO:0044780">
    <property type="term" value="P:bacterial-type flagellum assembly"/>
    <property type="evidence" value="ECO:0007669"/>
    <property type="project" value="InterPro"/>
</dbReference>
<keyword evidence="13" id="KW-1185">Reference proteome</keyword>
<dbReference type="Pfam" id="PF00460">
    <property type="entry name" value="Flg_bb_rod"/>
    <property type="match status" value="1"/>
</dbReference>
<evidence type="ECO:0000259" key="10">
    <source>
        <dbReference type="Pfam" id="PF06429"/>
    </source>
</evidence>
<evidence type="ECO:0000256" key="3">
    <source>
        <dbReference type="ARBA" id="ARBA00009677"/>
    </source>
</evidence>
<dbReference type="InterPro" id="IPR001444">
    <property type="entry name" value="Flag_bb_rod_N"/>
</dbReference>
<dbReference type="PRINTS" id="PR01005">
    <property type="entry name" value="FLGHOOKAP1"/>
</dbReference>
<evidence type="ECO:0000256" key="2">
    <source>
        <dbReference type="ARBA" id="ARBA00004613"/>
    </source>
</evidence>
<evidence type="ECO:0000256" key="1">
    <source>
        <dbReference type="ARBA" id="ARBA00004365"/>
    </source>
</evidence>
<gene>
    <name evidence="7" type="primary">flgK</name>
    <name evidence="12" type="ORF">SAMN05518684_11534</name>
</gene>
<dbReference type="GO" id="GO:0005576">
    <property type="term" value="C:extracellular region"/>
    <property type="evidence" value="ECO:0007669"/>
    <property type="project" value="UniProtKB-SubCell"/>
</dbReference>
<evidence type="ECO:0000256" key="8">
    <source>
        <dbReference type="SAM" id="Coils"/>
    </source>
</evidence>
<evidence type="ECO:0000256" key="5">
    <source>
        <dbReference type="ARBA" id="ARBA00022525"/>
    </source>
</evidence>
<evidence type="ECO:0000313" key="13">
    <source>
        <dbReference type="Proteomes" id="UP000198571"/>
    </source>
</evidence>
<evidence type="ECO:0000256" key="6">
    <source>
        <dbReference type="ARBA" id="ARBA00023143"/>
    </source>
</evidence>
<dbReference type="InterPro" id="IPR002371">
    <property type="entry name" value="FlgK"/>
</dbReference>
<keyword evidence="12" id="KW-0282">Flagellum</keyword>
<sequence length="544" mass="59944">MLSTFHGLETSRRALSTQQAALHTTGHNIANANTKGYSRQRVNFTQTEAFPNPAFNKPGIPGQIGTGVKPGEIQRVRESFLDMQYRAQNTKNGYWDTRHTALQKMEDIMNEPTEDGIANTLDRFWESLQDLSVNPEDSGARSVVRQRGIAVAETFNYTYNSLEAIQRDYKEQLTVQNNQIDSLTRQINDLNGQIASVEPHGMLPNDLYDKRDQLIDELSQFVNIEVERVPSGGQAKDMADGKYTVHLLDSKGQRVTQGGESVKLVNGENLTRSAMTVNTDDDTGLVTGVTFDNYDPISFETEGQFNTFTSGALKAVIETHGYMEEDSQRGDFPHMMQQLDTMAAAFAAEFNEVHQSGWSLSEIEAANDPDSAFTKTGFDFFAYSQDLNDTPPTQAAKFLKVSDDVMASLDNIAASGAGKRDGDGNFEPRAEAFAGDGSNALALADVKDARLSFGENTTNVQSFYQGIIGQMAVDTNEAGRMERNTASLKNSVDENRKSVSSVSLDEEMTNMIQFQHAYNAAARNLTAIDEMLDRIINGMGVVGR</sequence>
<dbReference type="InterPro" id="IPR053927">
    <property type="entry name" value="FlgK_helical"/>
</dbReference>
<proteinExistence type="inferred from homology"/>
<name>A0A1H9W8M9_9BACI</name>
<accession>A0A1H9W8M9</accession>
<protein>
    <recommendedName>
        <fullName evidence="4 7">Flagellar hook-associated protein 1</fullName>
        <shortName evidence="7">HAP1</shortName>
    </recommendedName>
</protein>
<feature type="domain" description="Flagellar basal body rod protein N-terminal" evidence="9">
    <location>
        <begin position="8"/>
        <end position="37"/>
    </location>
</feature>